<dbReference type="RefSeq" id="WP_026609753.1">
    <property type="nucleotide sequence ID" value="NZ_OX458333.1"/>
</dbReference>
<reference evidence="1 2" key="1">
    <citation type="submission" date="2023-03" db="EMBL/GenBank/DDBJ databases">
        <authorList>
            <person name="Pearce D."/>
        </authorList>
    </citation>
    <scope>NUCLEOTIDE SEQUENCE [LARGE SCALE GENOMIC DNA]</scope>
    <source>
        <strain evidence="1">Msz</strain>
    </source>
</reference>
<gene>
    <name evidence="1" type="ORF">MSZNOR_4368</name>
</gene>
<evidence type="ECO:0000313" key="2">
    <source>
        <dbReference type="Proteomes" id="UP001162030"/>
    </source>
</evidence>
<keyword evidence="2" id="KW-1185">Reference proteome</keyword>
<protein>
    <recommendedName>
        <fullName evidence="3">ABC transporter permease</fullName>
    </recommendedName>
</protein>
<name>A0ABM9I7Y8_9GAMM</name>
<dbReference type="Proteomes" id="UP001162030">
    <property type="component" value="Chromosome"/>
</dbReference>
<evidence type="ECO:0008006" key="3">
    <source>
        <dbReference type="Google" id="ProtNLM"/>
    </source>
</evidence>
<organism evidence="1 2">
    <name type="scientific">Methylocaldum szegediense</name>
    <dbReference type="NCBI Taxonomy" id="73780"/>
    <lineage>
        <taxon>Bacteria</taxon>
        <taxon>Pseudomonadati</taxon>
        <taxon>Pseudomonadota</taxon>
        <taxon>Gammaproteobacteria</taxon>
        <taxon>Methylococcales</taxon>
        <taxon>Methylococcaceae</taxon>
        <taxon>Methylocaldum</taxon>
    </lineage>
</organism>
<sequence length="61" mass="6995">MGEVINFRRPKASEKHAGKTLCRSGFHKWTVTQEKPFDVKQGKLVTVYRCARCGVTKSELR</sequence>
<proteinExistence type="predicted"/>
<accession>A0ABM9I7Y8</accession>
<evidence type="ECO:0000313" key="1">
    <source>
        <dbReference type="EMBL" id="CAI8947260.1"/>
    </source>
</evidence>
<dbReference type="EMBL" id="OX458333">
    <property type="protein sequence ID" value="CAI8947260.1"/>
    <property type="molecule type" value="Genomic_DNA"/>
</dbReference>